<gene>
    <name evidence="3" type="ORF">BDK51DRAFT_44364</name>
</gene>
<sequence length="235" mass="24966">MHTHTLLLPLLLLLILLLPQCLAAPHPIPCTIPIPSTAFTQHLSPRQEGGGFDDVSEGEDPMATGSSGSGSSPQAAVSTQASGGANESFEQSLNLIGIRLDLPDARVQIIEALDAADCGSPSSSATMRLLPSWISSWMEVVALVGAELGRRHEATLSRQHMGWGFGTRRGLAVDLGDGACGHPSILTNEDAVHCGLREGIIWLCVKAGERDLISSSIYFYFTARPLFQKAQPEGD</sequence>
<feature type="chain" id="PRO_5020285186" description="SCP domain-containing protein" evidence="2">
    <location>
        <begin position="24"/>
        <end position="235"/>
    </location>
</feature>
<evidence type="ECO:0000256" key="2">
    <source>
        <dbReference type="SAM" id="SignalP"/>
    </source>
</evidence>
<feature type="signal peptide" evidence="2">
    <location>
        <begin position="1"/>
        <end position="23"/>
    </location>
</feature>
<dbReference type="AlphaFoldDB" id="A0A4P9W468"/>
<evidence type="ECO:0000256" key="1">
    <source>
        <dbReference type="SAM" id="MobiDB-lite"/>
    </source>
</evidence>
<dbReference type="EMBL" id="KZ997773">
    <property type="protein sequence ID" value="RKO86974.1"/>
    <property type="molecule type" value="Genomic_DNA"/>
</dbReference>
<keyword evidence="4" id="KW-1185">Reference proteome</keyword>
<reference evidence="4" key="1">
    <citation type="journal article" date="2018" name="Nat. Microbiol.">
        <title>Leveraging single-cell genomics to expand the fungal tree of life.</title>
        <authorList>
            <person name="Ahrendt S.R."/>
            <person name="Quandt C.A."/>
            <person name="Ciobanu D."/>
            <person name="Clum A."/>
            <person name="Salamov A."/>
            <person name="Andreopoulos B."/>
            <person name="Cheng J.F."/>
            <person name="Woyke T."/>
            <person name="Pelin A."/>
            <person name="Henrissat B."/>
            <person name="Reynolds N.K."/>
            <person name="Benny G.L."/>
            <person name="Smith M.E."/>
            <person name="James T.Y."/>
            <person name="Grigoriev I.V."/>
        </authorList>
    </citation>
    <scope>NUCLEOTIDE SEQUENCE [LARGE SCALE GENOMIC DNA]</scope>
</reference>
<protein>
    <recommendedName>
        <fullName evidence="5">SCP domain-containing protein</fullName>
    </recommendedName>
</protein>
<feature type="region of interest" description="Disordered" evidence="1">
    <location>
        <begin position="43"/>
        <end position="83"/>
    </location>
</feature>
<dbReference type="Proteomes" id="UP000269721">
    <property type="component" value="Unassembled WGS sequence"/>
</dbReference>
<name>A0A4P9W468_9FUNG</name>
<keyword evidence="2" id="KW-0732">Signal</keyword>
<evidence type="ECO:0000313" key="4">
    <source>
        <dbReference type="Proteomes" id="UP000269721"/>
    </source>
</evidence>
<organism evidence="3 4">
    <name type="scientific">Blyttiomyces helicus</name>
    <dbReference type="NCBI Taxonomy" id="388810"/>
    <lineage>
        <taxon>Eukaryota</taxon>
        <taxon>Fungi</taxon>
        <taxon>Fungi incertae sedis</taxon>
        <taxon>Chytridiomycota</taxon>
        <taxon>Chytridiomycota incertae sedis</taxon>
        <taxon>Chytridiomycetes</taxon>
        <taxon>Chytridiomycetes incertae sedis</taxon>
        <taxon>Blyttiomyces</taxon>
    </lineage>
</organism>
<accession>A0A4P9W468</accession>
<evidence type="ECO:0008006" key="5">
    <source>
        <dbReference type="Google" id="ProtNLM"/>
    </source>
</evidence>
<feature type="compositionally biased region" description="Polar residues" evidence="1">
    <location>
        <begin position="73"/>
        <end position="83"/>
    </location>
</feature>
<evidence type="ECO:0000313" key="3">
    <source>
        <dbReference type="EMBL" id="RKO86974.1"/>
    </source>
</evidence>
<proteinExistence type="predicted"/>